<evidence type="ECO:0000256" key="2">
    <source>
        <dbReference type="ARBA" id="ARBA00022771"/>
    </source>
</evidence>
<evidence type="ECO:0000256" key="1">
    <source>
        <dbReference type="ARBA" id="ARBA00022723"/>
    </source>
</evidence>
<dbReference type="SMART" id="SM00317">
    <property type="entry name" value="SET"/>
    <property type="match status" value="1"/>
</dbReference>
<dbReference type="GO" id="GO:0008270">
    <property type="term" value="F:zinc ion binding"/>
    <property type="evidence" value="ECO:0007669"/>
    <property type="project" value="UniProtKB-KW"/>
</dbReference>
<protein>
    <submittedName>
        <fullName evidence="9">Uncharacterized protein</fullName>
    </submittedName>
</protein>
<dbReference type="EMBL" id="LVCJ01000037">
    <property type="protein sequence ID" value="OAL34646.1"/>
    <property type="molecule type" value="Genomic_DNA"/>
</dbReference>
<dbReference type="PROSITE" id="PS50280">
    <property type="entry name" value="SET"/>
    <property type="match status" value="1"/>
</dbReference>
<dbReference type="Gene3D" id="6.10.140.2220">
    <property type="match status" value="1"/>
</dbReference>
<dbReference type="InterPro" id="IPR001214">
    <property type="entry name" value="SET_dom"/>
</dbReference>
<dbReference type="Pfam" id="PF00856">
    <property type="entry name" value="SET"/>
    <property type="match status" value="1"/>
</dbReference>
<name>A0A178CYT6_9EURO</name>
<feature type="chain" id="PRO_5008083943" evidence="6">
    <location>
        <begin position="23"/>
        <end position="942"/>
    </location>
</feature>
<feature type="domain" description="MYND-type" evidence="8">
    <location>
        <begin position="458"/>
        <end position="509"/>
    </location>
</feature>
<feature type="compositionally biased region" description="Low complexity" evidence="5">
    <location>
        <begin position="160"/>
        <end position="173"/>
    </location>
</feature>
<dbReference type="GeneID" id="34589478"/>
<evidence type="ECO:0000256" key="3">
    <source>
        <dbReference type="ARBA" id="ARBA00022833"/>
    </source>
</evidence>
<dbReference type="PANTHER" id="PTHR12197:SF251">
    <property type="entry name" value="EG:BACR7C10.4 PROTEIN"/>
    <property type="match status" value="1"/>
</dbReference>
<dbReference type="RefSeq" id="XP_022499658.1">
    <property type="nucleotide sequence ID" value="XM_022644354.1"/>
</dbReference>
<keyword evidence="2 4" id="KW-0863">Zinc-finger</keyword>
<evidence type="ECO:0000313" key="9">
    <source>
        <dbReference type="EMBL" id="OAL34646.1"/>
    </source>
</evidence>
<dbReference type="GO" id="GO:0005634">
    <property type="term" value="C:nucleus"/>
    <property type="evidence" value="ECO:0007669"/>
    <property type="project" value="TreeGrafter"/>
</dbReference>
<evidence type="ECO:0000256" key="5">
    <source>
        <dbReference type="SAM" id="MobiDB-lite"/>
    </source>
</evidence>
<keyword evidence="10" id="KW-1185">Reference proteome</keyword>
<evidence type="ECO:0000256" key="6">
    <source>
        <dbReference type="SAM" id="SignalP"/>
    </source>
</evidence>
<dbReference type="Gene3D" id="2.170.270.10">
    <property type="entry name" value="SET domain"/>
    <property type="match status" value="1"/>
</dbReference>
<dbReference type="AlphaFoldDB" id="A0A178CYT6"/>
<sequence length="942" mass="102974">MVSTKVLLANGLVALSPTVVLAQSACPRGQWAYAASVFADYPPALSYCSSNYPVSPETYTATFESPVTATVETSTATSTVATVTITADTTTVTVTVLTVTDTITATDTFTTTTTETGSVTSTTTVRHTRRKRALHADRAWDTWSAAAATTPSLEPSNVQTTTSSSTGSPDPTASAWSALLSQASSIIEAVCACIETPSTTTTTVTTGATTSVTAVTTVSVTETETTYDFSTTLIDLPLTFGSTTTPAVISQATATTTSTSTSTSTVTDTATTTTTVLSTETAAPLPACNSPDGNVPEAGGCTGSCFCDSDADGVNAYCTLNFFCGSSCTTDADCALDSFCTARADAIANCGGPICESTSGCGSTLTKRGLFGLGGEDRAGRIMARVTEARSPDPLYGTGSMTTPLKQHVRATNVYSKKVQGRGNGIFAAHDIAPKSEVMFVARPLIVALETRHLQSRCYYCYSSPGDPGHSPRNPGVQALKTCSGCKVVKFCDQKCQTRAWSEYHRLECKLYSRLHPRILPSTARALIRLLKQHKVHFLSHAEWDQLLALETHREDLIKAEDQRFQDSFIMMKGVKSYCGTDHDEETIFRIACVLLINSFTLTTPTFDSMGLILHPKPALLNHSCDPNAFVRFDVPSETSHEDFPSYGSISVRALRPIARDEEVTLSYIDTTFPFEKRQEELRTRYFFTCSCSLCSQGRDCPRDKFHLDIPVGATDTTQPTMNAIIAEAGDQAEQFFTGLQSRPGEEHTQIDSIRHIVHRLAQTRSWPLHRYPWPQLRQQLLLGLIASQKYSEALLHSAVLARLVHPVMFEQEHHPIRVVHLWQFWNLCRQCLESLMLRERSPDAVQYEPRRLGLLSCVLIDDIHRIMNDGIRSDGKLEILVDAALQNVKGEGGFWDEYQQKKTETRKKTLLWVDEQVKTLLRSEEVAQDIIELAFTSSSTR</sequence>
<feature type="region of interest" description="Disordered" evidence="5">
    <location>
        <begin position="146"/>
        <end position="173"/>
    </location>
</feature>
<evidence type="ECO:0000259" key="8">
    <source>
        <dbReference type="PROSITE" id="PS50865"/>
    </source>
</evidence>
<keyword evidence="3" id="KW-0862">Zinc</keyword>
<keyword evidence="1" id="KW-0479">Metal-binding</keyword>
<reference evidence="9 10" key="1">
    <citation type="submission" date="2016-03" db="EMBL/GenBank/DDBJ databases">
        <title>The draft genome sequence of Fonsecaea nubica causative agent of cutaneous subcutaneous infection in human host.</title>
        <authorList>
            <person name="Costa F."/>
            <person name="Sybren D.H."/>
            <person name="Raittz R.T."/>
            <person name="Weiss V.A."/>
            <person name="Leao A.C."/>
            <person name="Gomes R."/>
            <person name="De Souza E.M."/>
            <person name="Pedrosa F.O."/>
            <person name="Steffens M.B."/>
            <person name="Bombassaro A."/>
            <person name="Tadra-Sfeir M.Z."/>
            <person name="Moreno L.F."/>
            <person name="Najafzadeh M.J."/>
            <person name="Felipe M.S."/>
            <person name="Teixeira M."/>
            <person name="Sun J."/>
            <person name="Xi L."/>
            <person name="Castro M.A."/>
            <person name="Vicente V.A."/>
        </authorList>
    </citation>
    <scope>NUCLEOTIDE SEQUENCE [LARGE SCALE GENOMIC DNA]</scope>
    <source>
        <strain evidence="9 10">CBS 269.64</strain>
    </source>
</reference>
<dbReference type="CDD" id="cd20071">
    <property type="entry name" value="SET_SMYD"/>
    <property type="match status" value="1"/>
</dbReference>
<gene>
    <name evidence="9" type="ORF">AYO20_06063</name>
</gene>
<dbReference type="OrthoDB" id="5945798at2759"/>
<evidence type="ECO:0000256" key="4">
    <source>
        <dbReference type="PROSITE-ProRule" id="PRU00134"/>
    </source>
</evidence>
<dbReference type="Proteomes" id="UP000185904">
    <property type="component" value="Unassembled WGS sequence"/>
</dbReference>
<dbReference type="Gene3D" id="1.10.220.160">
    <property type="match status" value="1"/>
</dbReference>
<proteinExistence type="predicted"/>
<feature type="domain" description="SET" evidence="7">
    <location>
        <begin position="412"/>
        <end position="669"/>
    </location>
</feature>
<organism evidence="9 10">
    <name type="scientific">Fonsecaea nubica</name>
    <dbReference type="NCBI Taxonomy" id="856822"/>
    <lineage>
        <taxon>Eukaryota</taxon>
        <taxon>Fungi</taxon>
        <taxon>Dikarya</taxon>
        <taxon>Ascomycota</taxon>
        <taxon>Pezizomycotina</taxon>
        <taxon>Eurotiomycetes</taxon>
        <taxon>Chaetothyriomycetidae</taxon>
        <taxon>Chaetothyriales</taxon>
        <taxon>Herpotrichiellaceae</taxon>
        <taxon>Fonsecaea</taxon>
    </lineage>
</organism>
<dbReference type="SUPFAM" id="SSF82199">
    <property type="entry name" value="SET domain"/>
    <property type="match status" value="1"/>
</dbReference>
<dbReference type="InterPro" id="IPR002893">
    <property type="entry name" value="Znf_MYND"/>
</dbReference>
<dbReference type="Pfam" id="PF01753">
    <property type="entry name" value="zf-MYND"/>
    <property type="match status" value="1"/>
</dbReference>
<evidence type="ECO:0000313" key="10">
    <source>
        <dbReference type="Proteomes" id="UP000185904"/>
    </source>
</evidence>
<comment type="caution">
    <text evidence="9">The sequence shown here is derived from an EMBL/GenBank/DDBJ whole genome shotgun (WGS) entry which is preliminary data.</text>
</comment>
<keyword evidence="6" id="KW-0732">Signal</keyword>
<feature type="signal peptide" evidence="6">
    <location>
        <begin position="1"/>
        <end position="22"/>
    </location>
</feature>
<dbReference type="InterPro" id="IPR046341">
    <property type="entry name" value="SET_dom_sf"/>
</dbReference>
<accession>A0A178CYT6</accession>
<dbReference type="InterPro" id="IPR050869">
    <property type="entry name" value="H3K4_H4K5_MeTrfase"/>
</dbReference>
<evidence type="ECO:0000259" key="7">
    <source>
        <dbReference type="PROSITE" id="PS50280"/>
    </source>
</evidence>
<dbReference type="PROSITE" id="PS50865">
    <property type="entry name" value="ZF_MYND_2"/>
    <property type="match status" value="1"/>
</dbReference>
<dbReference type="PANTHER" id="PTHR12197">
    <property type="entry name" value="HISTONE-LYSINE N-METHYLTRANSFERASE SMYD"/>
    <property type="match status" value="1"/>
</dbReference>